<feature type="disulfide bond" evidence="5">
    <location>
        <begin position="127"/>
        <end position="136"/>
    </location>
</feature>
<dbReference type="PANTHER" id="PTHR24049">
    <property type="entry name" value="CRUMBS FAMILY MEMBER"/>
    <property type="match status" value="1"/>
</dbReference>
<dbReference type="RefSeq" id="XP_006819398.1">
    <property type="nucleotide sequence ID" value="XM_006819335.1"/>
</dbReference>
<keyword evidence="4 5" id="KW-1015">Disulfide bond</keyword>
<feature type="non-terminal residue" evidence="8">
    <location>
        <position position="1"/>
    </location>
</feature>
<dbReference type="CDD" id="cd00053">
    <property type="entry name" value="EGF"/>
    <property type="match status" value="1"/>
</dbReference>
<dbReference type="SMART" id="SM00179">
    <property type="entry name" value="EGF_CA"/>
    <property type="match status" value="2"/>
</dbReference>
<dbReference type="SUPFAM" id="SSF49265">
    <property type="entry name" value="Fibronectin type III"/>
    <property type="match status" value="1"/>
</dbReference>
<evidence type="ECO:0000256" key="1">
    <source>
        <dbReference type="ARBA" id="ARBA00022536"/>
    </source>
</evidence>
<evidence type="ECO:0000313" key="8">
    <source>
        <dbReference type="RefSeq" id="XP_006819398.1"/>
    </source>
</evidence>
<accession>A0ABM0MHA7</accession>
<evidence type="ECO:0000256" key="5">
    <source>
        <dbReference type="PROSITE-ProRule" id="PRU00076"/>
    </source>
</evidence>
<evidence type="ECO:0000256" key="4">
    <source>
        <dbReference type="ARBA" id="ARBA00023157"/>
    </source>
</evidence>
<evidence type="ECO:0000256" key="3">
    <source>
        <dbReference type="ARBA" id="ARBA00022737"/>
    </source>
</evidence>
<dbReference type="SMART" id="SM00181">
    <property type="entry name" value="EGF"/>
    <property type="match status" value="2"/>
</dbReference>
<gene>
    <name evidence="8" type="primary">LOC102808760</name>
</gene>
<dbReference type="PROSITE" id="PS00010">
    <property type="entry name" value="ASX_HYDROXYL"/>
    <property type="match status" value="1"/>
</dbReference>
<dbReference type="InterPro" id="IPR001881">
    <property type="entry name" value="EGF-like_Ca-bd_dom"/>
</dbReference>
<feature type="domain" description="EGF-like" evidence="6">
    <location>
        <begin position="141"/>
        <end position="177"/>
    </location>
</feature>
<reference evidence="8" key="1">
    <citation type="submission" date="2025-08" db="UniProtKB">
        <authorList>
            <consortium name="RefSeq"/>
        </authorList>
    </citation>
    <scope>IDENTIFICATION</scope>
    <source>
        <tissue evidence="8">Testes</tissue>
    </source>
</reference>
<keyword evidence="3" id="KW-0677">Repeat</keyword>
<keyword evidence="2" id="KW-0732">Signal</keyword>
<dbReference type="GeneID" id="102808760"/>
<dbReference type="PANTHER" id="PTHR24049:SF22">
    <property type="entry name" value="DROSOPHILA CRUMBS HOMOLOG"/>
    <property type="match status" value="1"/>
</dbReference>
<proteinExistence type="predicted"/>
<protein>
    <submittedName>
        <fullName evidence="8">Neurogenic locus notch homolog protein 2-like</fullName>
    </submittedName>
</protein>
<dbReference type="PROSITE" id="PS01186">
    <property type="entry name" value="EGF_2"/>
    <property type="match status" value="2"/>
</dbReference>
<keyword evidence="1 5" id="KW-0245">EGF-like domain</keyword>
<evidence type="ECO:0000313" key="7">
    <source>
        <dbReference type="Proteomes" id="UP000694865"/>
    </source>
</evidence>
<comment type="caution">
    <text evidence="5">Lacks conserved residue(s) required for the propagation of feature annotation.</text>
</comment>
<feature type="non-terminal residue" evidence="8">
    <location>
        <position position="307"/>
    </location>
</feature>
<dbReference type="Pfam" id="PF00008">
    <property type="entry name" value="EGF"/>
    <property type="match status" value="2"/>
</dbReference>
<sequence length="307" mass="33822">VYQNIFQDGEIKERCVDYITITWKVKGDQPGYIIFISPPTVEGNFTFIIEQEDLSTLIDPDTGDPEYTLSTVEQGVTYEIAVVLLDGSGGALDSILLVSDDICVQALDPCLNGGTCCDDGEEYICHCTDGYEGNECQNDVVPAPCETDPCLNGGICLEEGTEYVCSCPDGYGGDNCEELVLVPIDYLTIHSYPTCTTALITWEAQDVGLTPERYEVWGYPRFGFPIFPKIEMLCECKHPITQCLAKGLERSTTYIFVVKSIAGDEEVNSVETTFETTDDPGFSRCPKNPDSVYADGVPEAVVYWEEP</sequence>
<evidence type="ECO:0000256" key="2">
    <source>
        <dbReference type="ARBA" id="ARBA00022729"/>
    </source>
</evidence>
<feature type="domain" description="EGF-like" evidence="6">
    <location>
        <begin position="99"/>
        <end position="137"/>
    </location>
</feature>
<dbReference type="Proteomes" id="UP000694865">
    <property type="component" value="Unplaced"/>
</dbReference>
<dbReference type="InterPro" id="IPR051022">
    <property type="entry name" value="Notch_Cell-Fate_Det"/>
</dbReference>
<dbReference type="PROSITE" id="PS00022">
    <property type="entry name" value="EGF_1"/>
    <property type="match status" value="2"/>
</dbReference>
<name>A0ABM0MHA7_SACKO</name>
<feature type="disulfide bond" evidence="5">
    <location>
        <begin position="167"/>
        <end position="176"/>
    </location>
</feature>
<dbReference type="InterPro" id="IPR036116">
    <property type="entry name" value="FN3_sf"/>
</dbReference>
<dbReference type="SUPFAM" id="SSF57196">
    <property type="entry name" value="EGF/Laminin"/>
    <property type="match status" value="2"/>
</dbReference>
<dbReference type="InterPro" id="IPR000152">
    <property type="entry name" value="EGF-type_Asp/Asn_hydroxyl_site"/>
</dbReference>
<dbReference type="InterPro" id="IPR000742">
    <property type="entry name" value="EGF"/>
</dbReference>
<dbReference type="Gene3D" id="2.10.25.10">
    <property type="entry name" value="Laminin"/>
    <property type="match status" value="2"/>
</dbReference>
<organism evidence="7 8">
    <name type="scientific">Saccoglossus kowalevskii</name>
    <name type="common">Acorn worm</name>
    <dbReference type="NCBI Taxonomy" id="10224"/>
    <lineage>
        <taxon>Eukaryota</taxon>
        <taxon>Metazoa</taxon>
        <taxon>Hemichordata</taxon>
        <taxon>Enteropneusta</taxon>
        <taxon>Harrimaniidae</taxon>
        <taxon>Saccoglossus</taxon>
    </lineage>
</organism>
<evidence type="ECO:0000259" key="6">
    <source>
        <dbReference type="PROSITE" id="PS50026"/>
    </source>
</evidence>
<dbReference type="PROSITE" id="PS50026">
    <property type="entry name" value="EGF_3"/>
    <property type="match status" value="2"/>
</dbReference>
<keyword evidence="7" id="KW-1185">Reference proteome</keyword>
<dbReference type="CDD" id="cd00054">
    <property type="entry name" value="EGF_CA"/>
    <property type="match status" value="1"/>
</dbReference>